<name>A0A8H7AVU1_9EURO</name>
<reference evidence="3" key="1">
    <citation type="submission" date="2020-02" db="EMBL/GenBank/DDBJ databases">
        <authorList>
            <person name="Palmer J.M."/>
        </authorList>
    </citation>
    <scope>NUCLEOTIDE SEQUENCE</scope>
    <source>
        <strain evidence="3">EPUS1.4</strain>
        <tissue evidence="3">Thallus</tissue>
    </source>
</reference>
<dbReference type="Proteomes" id="UP000606974">
    <property type="component" value="Unassembled WGS sequence"/>
</dbReference>
<feature type="transmembrane region" description="Helical" evidence="2">
    <location>
        <begin position="106"/>
        <end position="128"/>
    </location>
</feature>
<feature type="transmembrane region" description="Helical" evidence="2">
    <location>
        <begin position="134"/>
        <end position="154"/>
    </location>
</feature>
<dbReference type="AlphaFoldDB" id="A0A8H7AVU1"/>
<keyword evidence="4" id="KW-1185">Reference proteome</keyword>
<feature type="transmembrane region" description="Helical" evidence="2">
    <location>
        <begin position="208"/>
        <end position="230"/>
    </location>
</feature>
<accession>A0A8H7AVU1</accession>
<sequence>MLLASVGDAKLMPINREGPVLVVTAKNGYTRGNQSWVIDRILRDYEAWMDPAVRKKLNRMLGQRHEYLKKNAPGRNQIPRPGQTGLCVSIYEPDPKRTAGTATPALTYWSGFAVAMLQMCIAGIPVIIWQDWSILFITGCGTFLAMATGSLPQWRVEKWPCRRGTHTTHILTRGNGAQHAIVILGNGSGLNLEDLAMGGQAQTTRSGLFTRICLGLLAVSWTALLITAAGVKAHSWFLLAVGGLGVAQNVLVAGWRCNPSSLGVHLKYREVFGEMATMDTLIALETAYPLFGKSLLPVFFPGDLLPEEVAKWEELRLRAESRGQNPTPPKPEGWIAHARTYDPSRSH</sequence>
<evidence type="ECO:0000256" key="2">
    <source>
        <dbReference type="SAM" id="Phobius"/>
    </source>
</evidence>
<feature type="transmembrane region" description="Helical" evidence="2">
    <location>
        <begin position="236"/>
        <end position="255"/>
    </location>
</feature>
<dbReference type="OrthoDB" id="1937642at2759"/>
<keyword evidence="2" id="KW-0812">Transmembrane</keyword>
<protein>
    <submittedName>
        <fullName evidence="3">Uncharacterized protein</fullName>
    </submittedName>
</protein>
<gene>
    <name evidence="3" type="ORF">GJ744_002773</name>
</gene>
<evidence type="ECO:0000256" key="1">
    <source>
        <dbReference type="SAM" id="MobiDB-lite"/>
    </source>
</evidence>
<evidence type="ECO:0000313" key="4">
    <source>
        <dbReference type="Proteomes" id="UP000606974"/>
    </source>
</evidence>
<comment type="caution">
    <text evidence="3">The sequence shown here is derived from an EMBL/GenBank/DDBJ whole genome shotgun (WGS) entry which is preliminary data.</text>
</comment>
<proteinExistence type="predicted"/>
<keyword evidence="2" id="KW-0472">Membrane</keyword>
<evidence type="ECO:0000313" key="3">
    <source>
        <dbReference type="EMBL" id="KAF7512060.1"/>
    </source>
</evidence>
<feature type="region of interest" description="Disordered" evidence="1">
    <location>
        <begin position="319"/>
        <end position="347"/>
    </location>
</feature>
<keyword evidence="2" id="KW-1133">Transmembrane helix</keyword>
<organism evidence="3 4">
    <name type="scientific">Endocarpon pusillum</name>
    <dbReference type="NCBI Taxonomy" id="364733"/>
    <lineage>
        <taxon>Eukaryota</taxon>
        <taxon>Fungi</taxon>
        <taxon>Dikarya</taxon>
        <taxon>Ascomycota</taxon>
        <taxon>Pezizomycotina</taxon>
        <taxon>Eurotiomycetes</taxon>
        <taxon>Chaetothyriomycetidae</taxon>
        <taxon>Verrucariales</taxon>
        <taxon>Verrucariaceae</taxon>
        <taxon>Endocarpon</taxon>
    </lineage>
</organism>
<dbReference type="EMBL" id="JAACFV010000015">
    <property type="protein sequence ID" value="KAF7512060.1"/>
    <property type="molecule type" value="Genomic_DNA"/>
</dbReference>